<keyword evidence="6 10" id="KW-1133">Transmembrane helix</keyword>
<reference evidence="13" key="3">
    <citation type="submission" date="2016-07" db="EMBL/GenBank/DDBJ databases">
        <title>Evolution of pathogenesis and genome organization in the Tremellales.</title>
        <authorList>
            <person name="Cuomo C."/>
            <person name="Litvintseva A."/>
            <person name="Heitman J."/>
            <person name="Chen Y."/>
            <person name="Sun S."/>
            <person name="Springer D."/>
            <person name="Dromer F."/>
            <person name="Young S."/>
            <person name="Zeng Q."/>
            <person name="Chapman S."/>
            <person name="Gujja S."/>
            <person name="Saif S."/>
            <person name="Birren B."/>
        </authorList>
    </citation>
    <scope>NUCLEOTIDE SEQUENCE</scope>
    <source>
        <strain evidence="13">CBS 10737</strain>
    </source>
</reference>
<evidence type="ECO:0000256" key="9">
    <source>
        <dbReference type="ARBA" id="ARBA00034060"/>
    </source>
</evidence>
<keyword evidence="3 10" id="KW-0812">Transmembrane</keyword>
<name>A0A1B9I4J8_9TREE</name>
<dbReference type="InterPro" id="IPR002067">
    <property type="entry name" value="MCP"/>
</dbReference>
<keyword evidence="15" id="KW-1185">Reference proteome</keyword>
<dbReference type="EMBL" id="KI894010">
    <property type="protein sequence ID" value="OCF50424.1"/>
    <property type="molecule type" value="Genomic_DNA"/>
</dbReference>
<evidence type="ECO:0000256" key="11">
    <source>
        <dbReference type="PROSITE-ProRule" id="PRU00282"/>
    </source>
</evidence>
<dbReference type="InterPro" id="IPR030847">
    <property type="entry name" value="Hem25/SLC25A38"/>
</dbReference>
<dbReference type="GeneID" id="30172115"/>
<dbReference type="AlphaFoldDB" id="A0A1B9I4J8"/>
<dbReference type="HAMAP" id="MF_03064">
    <property type="entry name" value="SLC25A38"/>
    <property type="match status" value="1"/>
</dbReference>
<feature type="region of interest" description="Disordered" evidence="12">
    <location>
        <begin position="1"/>
        <end position="25"/>
    </location>
</feature>
<dbReference type="STRING" id="1296096.A0A1B9I4J8"/>
<evidence type="ECO:0000256" key="8">
    <source>
        <dbReference type="ARBA" id="ARBA00023136"/>
    </source>
</evidence>
<dbReference type="RefSeq" id="XP_019011643.1">
    <property type="nucleotide sequence ID" value="XM_019155489.1"/>
</dbReference>
<comment type="similarity">
    <text evidence="10">Belongs to the mitochondrial carrier (TC 2.A.29) family. SLC25A38 subfamily.</text>
</comment>
<feature type="repeat" description="Solcar" evidence="11">
    <location>
        <begin position="158"/>
        <end position="243"/>
    </location>
</feature>
<feature type="repeat" description="Solcar" evidence="11">
    <location>
        <begin position="251"/>
        <end position="335"/>
    </location>
</feature>
<protein>
    <recommendedName>
        <fullName evidence="10">Mitochondrial glycine transporter</fullName>
    </recommendedName>
    <alternativeName>
        <fullName evidence="10">Solute carrier family 25 member 38 homolog</fullName>
    </alternativeName>
</protein>
<comment type="catalytic activity">
    <reaction evidence="9 10">
        <text>glycine(in) = glycine(out)</text>
        <dbReference type="Rhea" id="RHEA:70715"/>
        <dbReference type="ChEBI" id="CHEBI:57305"/>
    </reaction>
</comment>
<keyword evidence="5 10" id="KW-0999">Mitochondrion inner membrane</keyword>
<dbReference type="PANTHER" id="PTHR46181:SF3">
    <property type="entry name" value="MITOCHONDRIAL GLYCINE TRANSPORTER"/>
    <property type="match status" value="1"/>
</dbReference>
<keyword evidence="7 10" id="KW-0496">Mitochondrion</keyword>
<evidence type="ECO:0000256" key="7">
    <source>
        <dbReference type="ARBA" id="ARBA00023128"/>
    </source>
</evidence>
<dbReference type="SUPFAM" id="SSF103506">
    <property type="entry name" value="Mitochondrial carrier"/>
    <property type="match status" value="1"/>
</dbReference>
<dbReference type="Pfam" id="PF00153">
    <property type="entry name" value="Mito_carr"/>
    <property type="match status" value="3"/>
</dbReference>
<evidence type="ECO:0000256" key="6">
    <source>
        <dbReference type="ARBA" id="ARBA00022989"/>
    </source>
</evidence>
<sequence>MADSATASVAAYPSSSSSSSSSSNNGLKAYHHLASGALSGLSSAIVLQPLDLLKTRLQQGGFGEEGNPTKRRRIRGVVRQVLTEDGVKGLWRGTVPTLVRNVPGVAIYFYSLSSIRHRLSSIPYFAVTVPLPNIQSPSSSSPSSPSSKSTSRSAIIKLSSGGNLMAGAIARTSVGFILSPITVIKARFESNRYANYHSIPSALVSLYRTNGIRGFFQGFTATAVRDAPYAGMYLVFYEKGKELLGRITGIPNAALHSGSGVMAAVAATLLTSPADVIKTRMQVNPAEHPSLRKAVIKVLQDRGPIGLFSGTSLRISRKAASAAIGWTVYEALLLFLRDREGNNQEQFSKLS</sequence>
<evidence type="ECO:0000256" key="12">
    <source>
        <dbReference type="SAM" id="MobiDB-lite"/>
    </source>
</evidence>
<keyword evidence="2 10" id="KW-0813">Transport</keyword>
<proteinExistence type="inferred from homology"/>
<dbReference type="GO" id="GO:1904983">
    <property type="term" value="P:glycine import into mitochondrion"/>
    <property type="evidence" value="ECO:0007669"/>
    <property type="project" value="UniProtKB-UniRule"/>
</dbReference>
<dbReference type="EMBL" id="CP144525">
    <property type="protein sequence ID" value="WWC71389.1"/>
    <property type="molecule type" value="Genomic_DNA"/>
</dbReference>
<evidence type="ECO:0000256" key="1">
    <source>
        <dbReference type="ARBA" id="ARBA00004225"/>
    </source>
</evidence>
<dbReference type="PANTHER" id="PTHR46181">
    <property type="entry name" value="MITOCHONDRIAL GLYCINE TRANSPORTER"/>
    <property type="match status" value="1"/>
</dbReference>
<evidence type="ECO:0000256" key="4">
    <source>
        <dbReference type="ARBA" id="ARBA00022737"/>
    </source>
</evidence>
<dbReference type="GO" id="GO:0015187">
    <property type="term" value="F:glycine transmembrane transporter activity"/>
    <property type="evidence" value="ECO:0007669"/>
    <property type="project" value="UniProtKB-UniRule"/>
</dbReference>
<dbReference type="KEGG" id="kpin:30172115"/>
<evidence type="ECO:0000313" key="14">
    <source>
        <dbReference type="EMBL" id="WWC71389.1"/>
    </source>
</evidence>
<feature type="compositionally biased region" description="Low complexity" evidence="12">
    <location>
        <begin position="14"/>
        <end position="23"/>
    </location>
</feature>
<comment type="function">
    <text evidence="10">Mitochondrial glycine transporter that imports glycine into the mitochondrial matrix. Plays an important role in providing glycine for the first enzymatic step in heme biosynthesis, the condensation of glycine with succinyl-CoA to produce 5-aminolevulinate (ALA) in the miochondrial matrix.</text>
</comment>
<dbReference type="OrthoDB" id="1924968at2759"/>
<evidence type="ECO:0000256" key="10">
    <source>
        <dbReference type="HAMAP-Rule" id="MF_03064"/>
    </source>
</evidence>
<dbReference type="PROSITE" id="PS50920">
    <property type="entry name" value="SOLCAR"/>
    <property type="match status" value="3"/>
</dbReference>
<dbReference type="InterPro" id="IPR018108">
    <property type="entry name" value="MCP_transmembrane"/>
</dbReference>
<reference evidence="13" key="1">
    <citation type="submission" date="2013-07" db="EMBL/GenBank/DDBJ databases">
        <title>The Genome Sequence of Cryptococcus pinus CBS10737.</title>
        <authorList>
            <consortium name="The Broad Institute Genome Sequencing Platform"/>
            <person name="Cuomo C."/>
            <person name="Litvintseva A."/>
            <person name="Chen Y."/>
            <person name="Heitman J."/>
            <person name="Sun S."/>
            <person name="Springer D."/>
            <person name="Dromer F."/>
            <person name="Young S.K."/>
            <person name="Zeng Q."/>
            <person name="Gargeya S."/>
            <person name="Fitzgerald M."/>
            <person name="Abouelleil A."/>
            <person name="Alvarado L."/>
            <person name="Berlin A.M."/>
            <person name="Chapman S.B."/>
            <person name="Dewar J."/>
            <person name="Goldberg J."/>
            <person name="Griggs A."/>
            <person name="Gujja S."/>
            <person name="Hansen M."/>
            <person name="Howarth C."/>
            <person name="Imamovic A."/>
            <person name="Larimer J."/>
            <person name="McCowan C."/>
            <person name="Murphy C."/>
            <person name="Pearson M."/>
            <person name="Priest M."/>
            <person name="Roberts A."/>
            <person name="Saif S."/>
            <person name="Shea T."/>
            <person name="Sykes S."/>
            <person name="Wortman J."/>
            <person name="Nusbaum C."/>
            <person name="Birren B."/>
        </authorList>
    </citation>
    <scope>NUCLEOTIDE SEQUENCE [LARGE SCALE GENOMIC DNA]</scope>
    <source>
        <strain evidence="13">CBS 10737</strain>
    </source>
</reference>
<dbReference type="Gene3D" id="1.50.40.10">
    <property type="entry name" value="Mitochondrial carrier domain"/>
    <property type="match status" value="1"/>
</dbReference>
<evidence type="ECO:0000256" key="5">
    <source>
        <dbReference type="ARBA" id="ARBA00022792"/>
    </source>
</evidence>
<dbReference type="GO" id="GO:0005743">
    <property type="term" value="C:mitochondrial inner membrane"/>
    <property type="evidence" value="ECO:0007669"/>
    <property type="project" value="UniProtKB-SubCell"/>
</dbReference>
<reference evidence="14" key="2">
    <citation type="submission" date="2013-07" db="EMBL/GenBank/DDBJ databases">
        <authorList>
            <consortium name="The Broad Institute Genome Sequencing Platform"/>
            <person name="Cuomo C."/>
            <person name="Litvintseva A."/>
            <person name="Chen Y."/>
            <person name="Heitman J."/>
            <person name="Sun S."/>
            <person name="Springer D."/>
            <person name="Dromer F."/>
            <person name="Young S.K."/>
            <person name="Zeng Q."/>
            <person name="Gargeya S."/>
            <person name="Fitzgerald M."/>
            <person name="Abouelleil A."/>
            <person name="Alvarado L."/>
            <person name="Berlin A.M."/>
            <person name="Chapman S.B."/>
            <person name="Dewar J."/>
            <person name="Goldberg J."/>
            <person name="Griggs A."/>
            <person name="Gujja S."/>
            <person name="Hansen M."/>
            <person name="Howarth C."/>
            <person name="Imamovic A."/>
            <person name="Larimer J."/>
            <person name="McCowan C."/>
            <person name="Murphy C."/>
            <person name="Pearson M."/>
            <person name="Priest M."/>
            <person name="Roberts A."/>
            <person name="Saif S."/>
            <person name="Shea T."/>
            <person name="Sykes S."/>
            <person name="Wortman J."/>
            <person name="Nusbaum C."/>
            <person name="Birren B."/>
        </authorList>
    </citation>
    <scope>NUCLEOTIDE SEQUENCE</scope>
    <source>
        <strain evidence="14">CBS 10737</strain>
    </source>
</reference>
<reference evidence="14" key="4">
    <citation type="submission" date="2024-02" db="EMBL/GenBank/DDBJ databases">
        <title>Comparative genomics of Cryptococcus and Kwoniella reveals pathogenesis evolution and contrasting modes of karyotype evolution via chromosome fusion or intercentromeric recombination.</title>
        <authorList>
            <person name="Coelho M.A."/>
            <person name="David-Palma M."/>
            <person name="Shea T."/>
            <person name="Bowers K."/>
            <person name="McGinley-Smith S."/>
            <person name="Mohammad A.W."/>
            <person name="Gnirke A."/>
            <person name="Yurkov A.M."/>
            <person name="Nowrousian M."/>
            <person name="Sun S."/>
            <person name="Cuomo C.A."/>
            <person name="Heitman J."/>
        </authorList>
    </citation>
    <scope>NUCLEOTIDE SEQUENCE</scope>
    <source>
        <strain evidence="14">CBS 10737</strain>
    </source>
</reference>
<dbReference type="Proteomes" id="UP000094020">
    <property type="component" value="Chromosome 7"/>
</dbReference>
<dbReference type="PRINTS" id="PR00926">
    <property type="entry name" value="MITOCARRIER"/>
</dbReference>
<accession>A0A1B9I4J8</accession>
<evidence type="ECO:0000256" key="3">
    <source>
        <dbReference type="ARBA" id="ARBA00022692"/>
    </source>
</evidence>
<dbReference type="InterPro" id="IPR023395">
    <property type="entry name" value="MCP_dom_sf"/>
</dbReference>
<organism evidence="13">
    <name type="scientific">Kwoniella pini CBS 10737</name>
    <dbReference type="NCBI Taxonomy" id="1296096"/>
    <lineage>
        <taxon>Eukaryota</taxon>
        <taxon>Fungi</taxon>
        <taxon>Dikarya</taxon>
        <taxon>Basidiomycota</taxon>
        <taxon>Agaricomycotina</taxon>
        <taxon>Tremellomycetes</taxon>
        <taxon>Tremellales</taxon>
        <taxon>Cryptococcaceae</taxon>
        <taxon>Kwoniella</taxon>
    </lineage>
</organism>
<feature type="repeat" description="Solcar" evidence="11">
    <location>
        <begin position="27"/>
        <end position="118"/>
    </location>
</feature>
<comment type="subcellular location">
    <subcellularLocation>
        <location evidence="10">Mitochondrion inner membrane</location>
        <topology evidence="10">Multi-pass membrane protein</topology>
    </subcellularLocation>
    <subcellularLocation>
        <location evidence="1">Mitochondrion membrane</location>
        <topology evidence="1">Multi-pass membrane protein</topology>
    </subcellularLocation>
</comment>
<evidence type="ECO:0000313" key="15">
    <source>
        <dbReference type="Proteomes" id="UP000094020"/>
    </source>
</evidence>
<gene>
    <name evidence="13" type="ORF">I206_03746</name>
    <name evidence="14" type="ORF">I206_105344</name>
</gene>
<evidence type="ECO:0000256" key="2">
    <source>
        <dbReference type="ARBA" id="ARBA00022448"/>
    </source>
</evidence>
<keyword evidence="8 10" id="KW-0472">Membrane</keyword>
<keyword evidence="4 10" id="KW-0677">Repeat</keyword>
<evidence type="ECO:0000313" key="13">
    <source>
        <dbReference type="EMBL" id="OCF50424.1"/>
    </source>
</evidence>